<keyword evidence="5" id="KW-1185">Reference proteome</keyword>
<keyword evidence="1" id="KW-0479">Metal-binding</keyword>
<name>A0A7W6CVR7_9HYPH</name>
<evidence type="ECO:0000256" key="2">
    <source>
        <dbReference type="ARBA" id="ARBA00022801"/>
    </source>
</evidence>
<evidence type="ECO:0000256" key="1">
    <source>
        <dbReference type="ARBA" id="ARBA00022723"/>
    </source>
</evidence>
<reference evidence="4 5" key="1">
    <citation type="submission" date="2020-08" db="EMBL/GenBank/DDBJ databases">
        <title>Genomic Encyclopedia of Type Strains, Phase IV (KMG-IV): sequencing the most valuable type-strain genomes for metagenomic binning, comparative biology and taxonomic classification.</title>
        <authorList>
            <person name="Goeker M."/>
        </authorList>
    </citation>
    <scope>NUCLEOTIDE SEQUENCE [LARGE SCALE GENOMIC DNA]</scope>
    <source>
        <strain evidence="4 5">DSM 26575</strain>
    </source>
</reference>
<dbReference type="InterPro" id="IPR039356">
    <property type="entry name" value="YfbR/HDDC2"/>
</dbReference>
<dbReference type="SUPFAM" id="SSF109604">
    <property type="entry name" value="HD-domain/PDEase-like"/>
    <property type="match status" value="1"/>
</dbReference>
<evidence type="ECO:0000313" key="5">
    <source>
        <dbReference type="Proteomes" id="UP000582090"/>
    </source>
</evidence>
<organism evidence="4 5">
    <name type="scientific">Rhizobium metallidurans</name>
    <dbReference type="NCBI Taxonomy" id="1265931"/>
    <lineage>
        <taxon>Bacteria</taxon>
        <taxon>Pseudomonadati</taxon>
        <taxon>Pseudomonadota</taxon>
        <taxon>Alphaproteobacteria</taxon>
        <taxon>Hyphomicrobiales</taxon>
        <taxon>Rhizobiaceae</taxon>
        <taxon>Rhizobium/Agrobacterium group</taxon>
        <taxon>Rhizobium</taxon>
    </lineage>
</organism>
<dbReference type="Gene3D" id="1.10.3210.10">
    <property type="entry name" value="Hypothetical protein af1432"/>
    <property type="match status" value="1"/>
</dbReference>
<proteinExistence type="predicted"/>
<dbReference type="PANTHER" id="PTHR11845">
    <property type="entry name" value="5'-DEOXYNUCLEOTIDASE HDDC2"/>
    <property type="match status" value="1"/>
</dbReference>
<dbReference type="GO" id="GO:0005737">
    <property type="term" value="C:cytoplasm"/>
    <property type="evidence" value="ECO:0007669"/>
    <property type="project" value="TreeGrafter"/>
</dbReference>
<dbReference type="GO" id="GO:0002953">
    <property type="term" value="F:5'-deoxynucleotidase activity"/>
    <property type="evidence" value="ECO:0007669"/>
    <property type="project" value="InterPro"/>
</dbReference>
<dbReference type="Pfam" id="PF13023">
    <property type="entry name" value="HD_3"/>
    <property type="match status" value="1"/>
</dbReference>
<protein>
    <submittedName>
        <fullName evidence="4">Putative hydrolase of HD superfamily</fullName>
    </submittedName>
</protein>
<dbReference type="Proteomes" id="UP000582090">
    <property type="component" value="Unassembled WGS sequence"/>
</dbReference>
<dbReference type="GO" id="GO:0046872">
    <property type="term" value="F:metal ion binding"/>
    <property type="evidence" value="ECO:0007669"/>
    <property type="project" value="UniProtKB-KW"/>
</dbReference>
<dbReference type="InterPro" id="IPR006674">
    <property type="entry name" value="HD_domain"/>
</dbReference>
<feature type="domain" description="HD" evidence="3">
    <location>
        <begin position="29"/>
        <end position="181"/>
    </location>
</feature>
<comment type="caution">
    <text evidence="4">The sequence shown here is derived from an EMBL/GenBank/DDBJ whole genome shotgun (WGS) entry which is preliminary data.</text>
</comment>
<dbReference type="RefSeq" id="WP_183901525.1">
    <property type="nucleotide sequence ID" value="NZ_JACIDW010000013.1"/>
</dbReference>
<evidence type="ECO:0000259" key="3">
    <source>
        <dbReference type="Pfam" id="PF13023"/>
    </source>
</evidence>
<dbReference type="PANTHER" id="PTHR11845:SF13">
    <property type="entry name" value="5'-DEOXYNUCLEOTIDASE HDDC2"/>
    <property type="match status" value="1"/>
</dbReference>
<sequence>MSEKITADHLEGFLGNRRLMEQLAFILEVEKLKTILRRTLLLDRSRVETDAEHTWQLALMAAVLAEHSSEPIDLLRVLKMLLIHDVVEIDAGDTFAYDAVARASQAERELLAADRIFALLPADQAAEFRALWDEFEEKRTSDARFANAMDRFQPLLHNFFTEGGTWHTAGVTEPDVVRRMEPIAIASGTLGDLTERLIALAVEQGFLAPRAEAEPRA</sequence>
<dbReference type="EMBL" id="JACIDW010000013">
    <property type="protein sequence ID" value="MBB3966018.1"/>
    <property type="molecule type" value="Genomic_DNA"/>
</dbReference>
<gene>
    <name evidence="4" type="ORF">GGQ67_003699</name>
</gene>
<keyword evidence="2 4" id="KW-0378">Hydrolase</keyword>
<evidence type="ECO:0000313" key="4">
    <source>
        <dbReference type="EMBL" id="MBB3966018.1"/>
    </source>
</evidence>
<dbReference type="AlphaFoldDB" id="A0A7W6CVR7"/>
<accession>A0A7W6CVR7</accession>